<proteinExistence type="predicted"/>
<dbReference type="AlphaFoldDB" id="A0A914S3Y3"/>
<evidence type="ECO:0000313" key="1">
    <source>
        <dbReference type="Proteomes" id="UP000887564"/>
    </source>
</evidence>
<evidence type="ECO:0000313" key="2">
    <source>
        <dbReference type="WBParaSite" id="PEQ_0001304201-mRNA-1"/>
    </source>
</evidence>
<reference evidence="2" key="1">
    <citation type="submission" date="2022-11" db="UniProtKB">
        <authorList>
            <consortium name="WormBaseParasite"/>
        </authorList>
    </citation>
    <scope>IDENTIFICATION</scope>
</reference>
<sequence length="243" mass="26295">MEDDEIAAELVADGHQGNVEYLFEAPFQSAKHVGTFARCGTMNQRVAFKEYMFFIGALPASDGFVFGGQVDSAVGPIPSVCELFIFVFDNDQGICKFAECYCKPVDFIVGYSGVPFEATGCPVHIDNRQNTYKRQVCLLFSEIPLSLAEIVVFFEDGETFMKFRLAFLGLNRGVVGKRSVGCVDLSRTAVFGVLEMAGQPRVESFNQVGGGSHVLLLSLTAGGVGLNLVAVEITRCVLFAAIA</sequence>
<protein>
    <submittedName>
        <fullName evidence="2">Uncharacterized protein</fullName>
    </submittedName>
</protein>
<name>A0A914S3Y3_PAREQ</name>
<organism evidence="1 2">
    <name type="scientific">Parascaris equorum</name>
    <name type="common">Equine roundworm</name>
    <dbReference type="NCBI Taxonomy" id="6256"/>
    <lineage>
        <taxon>Eukaryota</taxon>
        <taxon>Metazoa</taxon>
        <taxon>Ecdysozoa</taxon>
        <taxon>Nematoda</taxon>
        <taxon>Chromadorea</taxon>
        <taxon>Rhabditida</taxon>
        <taxon>Spirurina</taxon>
        <taxon>Ascaridomorpha</taxon>
        <taxon>Ascaridoidea</taxon>
        <taxon>Ascarididae</taxon>
        <taxon>Parascaris</taxon>
    </lineage>
</organism>
<dbReference type="WBParaSite" id="PEQ_0001304201-mRNA-1">
    <property type="protein sequence ID" value="PEQ_0001304201-mRNA-1"/>
    <property type="gene ID" value="PEQ_0001304201"/>
</dbReference>
<dbReference type="Proteomes" id="UP000887564">
    <property type="component" value="Unplaced"/>
</dbReference>
<accession>A0A914S3Y3</accession>
<keyword evidence="1" id="KW-1185">Reference proteome</keyword>